<evidence type="ECO:0000313" key="1">
    <source>
        <dbReference type="EMBL" id="CAB4044705.1"/>
    </source>
</evidence>
<proteinExistence type="predicted"/>
<keyword evidence="2" id="KW-1185">Reference proteome</keyword>
<dbReference type="OrthoDB" id="5954387at2759"/>
<gene>
    <name evidence="1" type="ORF">PACLA_8A058331</name>
</gene>
<feature type="non-terminal residue" evidence="1">
    <location>
        <position position="1"/>
    </location>
</feature>
<dbReference type="EMBL" id="CACRXK020035881">
    <property type="protein sequence ID" value="CAB4044705.1"/>
    <property type="molecule type" value="Genomic_DNA"/>
</dbReference>
<accession>A0A6S7KGQ6</accession>
<dbReference type="AlphaFoldDB" id="A0A6S7KGQ6"/>
<evidence type="ECO:0000313" key="2">
    <source>
        <dbReference type="Proteomes" id="UP001152795"/>
    </source>
</evidence>
<reference evidence="1" key="1">
    <citation type="submission" date="2020-04" db="EMBL/GenBank/DDBJ databases">
        <authorList>
            <person name="Alioto T."/>
            <person name="Alioto T."/>
            <person name="Gomez Garrido J."/>
        </authorList>
    </citation>
    <scope>NUCLEOTIDE SEQUENCE</scope>
    <source>
        <strain evidence="1">A484AB</strain>
    </source>
</reference>
<organism evidence="1 2">
    <name type="scientific">Paramuricea clavata</name>
    <name type="common">Red gorgonian</name>
    <name type="synonym">Violescent sea-whip</name>
    <dbReference type="NCBI Taxonomy" id="317549"/>
    <lineage>
        <taxon>Eukaryota</taxon>
        <taxon>Metazoa</taxon>
        <taxon>Cnidaria</taxon>
        <taxon>Anthozoa</taxon>
        <taxon>Octocorallia</taxon>
        <taxon>Malacalcyonacea</taxon>
        <taxon>Plexauridae</taxon>
        <taxon>Paramuricea</taxon>
    </lineage>
</organism>
<protein>
    <submittedName>
        <fullName evidence="1">Uncharacterized protein</fullName>
    </submittedName>
</protein>
<name>A0A6S7KGQ6_PARCT</name>
<sequence>VMMYADDTVLFFASQNVEEIEAVLNQELDTLYSWLTENSLFLNKKKTEFIIFGTSARLSGIRNCD</sequence>
<dbReference type="Proteomes" id="UP001152795">
    <property type="component" value="Unassembled WGS sequence"/>
</dbReference>
<comment type="caution">
    <text evidence="1">The sequence shown here is derived from an EMBL/GenBank/DDBJ whole genome shotgun (WGS) entry which is preliminary data.</text>
</comment>